<dbReference type="EMBL" id="JBBPBM010000848">
    <property type="protein sequence ID" value="KAK8490596.1"/>
    <property type="molecule type" value="Genomic_DNA"/>
</dbReference>
<keyword evidence="3" id="KW-0862">Zinc</keyword>
<dbReference type="InterPro" id="IPR047109">
    <property type="entry name" value="CAD-like"/>
</dbReference>
<evidence type="ECO:0000256" key="2">
    <source>
        <dbReference type="ARBA" id="ARBA00022723"/>
    </source>
</evidence>
<dbReference type="Gene3D" id="3.40.50.720">
    <property type="entry name" value="NAD(P)-binding Rossmann-like Domain"/>
    <property type="match status" value="1"/>
</dbReference>
<accession>A0ABR2AD79</accession>
<sequence>MMELYTMVAYEHFIVSIRDNLRLDAAAPLVCAGNIVYSPLRFYGFDKLELHVGVAGLGGLGHLAVKFEGSFGKSWSAETKISGFVLTTFSLSSNAFLICVY</sequence>
<dbReference type="SUPFAM" id="SSF51735">
    <property type="entry name" value="NAD(P)-binding Rossmann-fold domains"/>
    <property type="match status" value="1"/>
</dbReference>
<evidence type="ECO:0000256" key="3">
    <source>
        <dbReference type="ARBA" id="ARBA00022833"/>
    </source>
</evidence>
<evidence type="ECO:0000313" key="6">
    <source>
        <dbReference type="Proteomes" id="UP001472677"/>
    </source>
</evidence>
<protein>
    <submittedName>
        <fullName evidence="5">Uncharacterized protein</fullName>
    </submittedName>
</protein>
<keyword evidence="2" id="KW-0479">Metal-binding</keyword>
<dbReference type="PANTHER" id="PTHR42683">
    <property type="entry name" value="ALDEHYDE REDUCTASE"/>
    <property type="match status" value="1"/>
</dbReference>
<gene>
    <name evidence="5" type="ORF">V6N12_076263</name>
</gene>
<dbReference type="Proteomes" id="UP001472677">
    <property type="component" value="Unassembled WGS sequence"/>
</dbReference>
<evidence type="ECO:0000313" key="5">
    <source>
        <dbReference type="EMBL" id="KAK8490596.1"/>
    </source>
</evidence>
<keyword evidence="6" id="KW-1185">Reference proteome</keyword>
<evidence type="ECO:0000256" key="1">
    <source>
        <dbReference type="ARBA" id="ARBA00008072"/>
    </source>
</evidence>
<comment type="caution">
    <text evidence="5">The sequence shown here is derived from an EMBL/GenBank/DDBJ whole genome shotgun (WGS) entry which is preliminary data.</text>
</comment>
<name>A0ABR2AD79_9ROSI</name>
<organism evidence="5 6">
    <name type="scientific">Hibiscus sabdariffa</name>
    <name type="common">roselle</name>
    <dbReference type="NCBI Taxonomy" id="183260"/>
    <lineage>
        <taxon>Eukaryota</taxon>
        <taxon>Viridiplantae</taxon>
        <taxon>Streptophyta</taxon>
        <taxon>Embryophyta</taxon>
        <taxon>Tracheophyta</taxon>
        <taxon>Spermatophyta</taxon>
        <taxon>Magnoliopsida</taxon>
        <taxon>eudicotyledons</taxon>
        <taxon>Gunneridae</taxon>
        <taxon>Pentapetalae</taxon>
        <taxon>rosids</taxon>
        <taxon>malvids</taxon>
        <taxon>Malvales</taxon>
        <taxon>Malvaceae</taxon>
        <taxon>Malvoideae</taxon>
        <taxon>Hibiscus</taxon>
    </lineage>
</organism>
<reference evidence="5 6" key="1">
    <citation type="journal article" date="2024" name="G3 (Bethesda)">
        <title>Genome assembly of Hibiscus sabdariffa L. provides insights into metabolisms of medicinal natural products.</title>
        <authorList>
            <person name="Kim T."/>
        </authorList>
    </citation>
    <scope>NUCLEOTIDE SEQUENCE [LARGE SCALE GENOMIC DNA]</scope>
    <source>
        <strain evidence="5">TK-2024</strain>
        <tissue evidence="5">Old leaves</tissue>
    </source>
</reference>
<dbReference type="Gene3D" id="3.90.180.10">
    <property type="entry name" value="Medium-chain alcohol dehydrogenases, catalytic domain"/>
    <property type="match status" value="1"/>
</dbReference>
<proteinExistence type="inferred from homology"/>
<keyword evidence="4" id="KW-0560">Oxidoreductase</keyword>
<comment type="similarity">
    <text evidence="1">Belongs to the zinc-containing alcohol dehydrogenase family.</text>
</comment>
<dbReference type="InterPro" id="IPR036291">
    <property type="entry name" value="NAD(P)-bd_dom_sf"/>
</dbReference>
<evidence type="ECO:0000256" key="4">
    <source>
        <dbReference type="ARBA" id="ARBA00023002"/>
    </source>
</evidence>